<dbReference type="Proteomes" id="UP000054342">
    <property type="component" value="Unassembled WGS sequence"/>
</dbReference>
<dbReference type="SUPFAM" id="SSF52833">
    <property type="entry name" value="Thioredoxin-like"/>
    <property type="match status" value="1"/>
</dbReference>
<evidence type="ECO:0008006" key="8">
    <source>
        <dbReference type="Google" id="ProtNLM"/>
    </source>
</evidence>
<protein>
    <recommendedName>
        <fullName evidence="8">Glutathione S-transferase</fullName>
    </recommendedName>
</protein>
<dbReference type="Pfam" id="PF00043">
    <property type="entry name" value="GST_C"/>
    <property type="match status" value="1"/>
</dbReference>
<dbReference type="EMBL" id="KN847321">
    <property type="protein sequence ID" value="KIW53065.1"/>
    <property type="molecule type" value="Genomic_DNA"/>
</dbReference>
<dbReference type="Pfam" id="PF02798">
    <property type="entry name" value="GST_N"/>
    <property type="match status" value="1"/>
</dbReference>
<evidence type="ECO:0000256" key="1">
    <source>
        <dbReference type="ARBA" id="ARBA00007409"/>
    </source>
</evidence>
<reference evidence="6 7" key="1">
    <citation type="submission" date="2015-01" db="EMBL/GenBank/DDBJ databases">
        <title>The Genome Sequence of Exophiala xenobiotica CBS118157.</title>
        <authorList>
            <consortium name="The Broad Institute Genomics Platform"/>
            <person name="Cuomo C."/>
            <person name="de Hoog S."/>
            <person name="Gorbushina A."/>
            <person name="Stielow B."/>
            <person name="Teixiera M."/>
            <person name="Abouelleil A."/>
            <person name="Chapman S.B."/>
            <person name="Priest M."/>
            <person name="Young S.K."/>
            <person name="Wortman J."/>
            <person name="Nusbaum C."/>
            <person name="Birren B."/>
        </authorList>
    </citation>
    <scope>NUCLEOTIDE SEQUENCE [LARGE SCALE GENOMIC DNA]</scope>
    <source>
        <strain evidence="6 7">CBS 118157</strain>
    </source>
</reference>
<proteinExistence type="inferred from homology"/>
<dbReference type="OrthoDB" id="422574at2759"/>
<feature type="domain" description="GST C-terminal" evidence="5">
    <location>
        <begin position="208"/>
        <end position="336"/>
    </location>
</feature>
<dbReference type="SUPFAM" id="SSF47616">
    <property type="entry name" value="GST C-terminal domain-like"/>
    <property type="match status" value="1"/>
</dbReference>
<dbReference type="PROSITE" id="PS50405">
    <property type="entry name" value="GST_CTER"/>
    <property type="match status" value="1"/>
</dbReference>
<dbReference type="AlphaFoldDB" id="A0A0D2BKP9"/>
<dbReference type="InterPro" id="IPR004046">
    <property type="entry name" value="GST_C"/>
</dbReference>
<evidence type="ECO:0000313" key="6">
    <source>
        <dbReference type="EMBL" id="KIW53066.1"/>
    </source>
</evidence>
<feature type="domain" description="GST N-terminal" evidence="4">
    <location>
        <begin position="120"/>
        <end position="201"/>
    </location>
</feature>
<dbReference type="CDD" id="cd03048">
    <property type="entry name" value="GST_N_Ure2p_like"/>
    <property type="match status" value="1"/>
</dbReference>
<dbReference type="Gene3D" id="1.20.1050.10">
    <property type="match status" value="1"/>
</dbReference>
<dbReference type="InterPro" id="IPR036249">
    <property type="entry name" value="Thioredoxin-like_sf"/>
</dbReference>
<keyword evidence="7" id="KW-1185">Reference proteome</keyword>
<evidence type="ECO:0000256" key="2">
    <source>
        <dbReference type="RuleBase" id="RU003494"/>
    </source>
</evidence>
<evidence type="ECO:0000313" key="7">
    <source>
        <dbReference type="Proteomes" id="UP000054342"/>
    </source>
</evidence>
<dbReference type="GeneID" id="25330572"/>
<dbReference type="Gene3D" id="3.40.30.10">
    <property type="entry name" value="Glutaredoxin"/>
    <property type="match status" value="1"/>
</dbReference>
<dbReference type="EMBL" id="KN847321">
    <property type="protein sequence ID" value="KIW53066.1"/>
    <property type="molecule type" value="Genomic_DNA"/>
</dbReference>
<dbReference type="InterPro" id="IPR010987">
    <property type="entry name" value="Glutathione-S-Trfase_C-like"/>
</dbReference>
<dbReference type="HOGENOM" id="CLU_011226_14_0_1"/>
<dbReference type="SFLD" id="SFLDG00358">
    <property type="entry name" value="Main_(cytGST)"/>
    <property type="match status" value="1"/>
</dbReference>
<dbReference type="PANTHER" id="PTHR44051:SF8">
    <property type="entry name" value="GLUTATHIONE S-TRANSFERASE GSTA"/>
    <property type="match status" value="1"/>
</dbReference>
<sequence length="359" mass="40322">MQVPNVITNIGRGSACRYQAYAGASRPRAVLCGSSCTGPGFRWNIKSGGVVSKANYSSTSSPTSATPTATHTPCTTLGVRRFEVQTPRNIQGHRRYLRLDPTPQTDRSRSKRKSKMAPPYNDLKYYTAGTPNGLKPAILLEELGLKYETHAINIMKNEQKEPWFIEINPNGRIPALKDGDLRVFESGAIMLYLTDMYDKEKNFTYQYGTDEYYEMMSWLMFQMGGIGPMQGQANHFRAMAPVYSAYGIKRYIDETKRLISVLEIRLSKADWLAGDKYTIADMASYSWVQGAPLFLDIDLSEFPGVDKWIKRIGERSAVQAAKKVGSSWSDEQMKEMIGGMKAKMDAKKGTEQEEESSKI</sequence>
<dbReference type="RefSeq" id="XP_013313649.1">
    <property type="nucleotide sequence ID" value="XM_013458195.1"/>
</dbReference>
<evidence type="ECO:0000256" key="3">
    <source>
        <dbReference type="SAM" id="MobiDB-lite"/>
    </source>
</evidence>
<dbReference type="SFLD" id="SFLDS00019">
    <property type="entry name" value="Glutathione_Transferase_(cytos"/>
    <property type="match status" value="1"/>
</dbReference>
<feature type="region of interest" description="Disordered" evidence="3">
    <location>
        <begin position="90"/>
        <end position="119"/>
    </location>
</feature>
<organism evidence="6 7">
    <name type="scientific">Exophiala xenobiotica</name>
    <dbReference type="NCBI Taxonomy" id="348802"/>
    <lineage>
        <taxon>Eukaryota</taxon>
        <taxon>Fungi</taxon>
        <taxon>Dikarya</taxon>
        <taxon>Ascomycota</taxon>
        <taxon>Pezizomycotina</taxon>
        <taxon>Eurotiomycetes</taxon>
        <taxon>Chaetothyriomycetidae</taxon>
        <taxon>Chaetothyriales</taxon>
        <taxon>Herpotrichiellaceae</taxon>
        <taxon>Exophiala</taxon>
    </lineage>
</organism>
<evidence type="ECO:0000259" key="5">
    <source>
        <dbReference type="PROSITE" id="PS50405"/>
    </source>
</evidence>
<dbReference type="InterPro" id="IPR040079">
    <property type="entry name" value="Glutathione_S-Trfase"/>
</dbReference>
<dbReference type="InterPro" id="IPR036282">
    <property type="entry name" value="Glutathione-S-Trfase_C_sf"/>
</dbReference>
<accession>A0A0D2BKP9</accession>
<dbReference type="PROSITE" id="PS50404">
    <property type="entry name" value="GST_NTER"/>
    <property type="match status" value="1"/>
</dbReference>
<dbReference type="SFLD" id="SFLDG01151">
    <property type="entry name" value="Main.2:_Nu-like"/>
    <property type="match status" value="1"/>
</dbReference>
<gene>
    <name evidence="6" type="ORF">PV05_08664</name>
</gene>
<comment type="similarity">
    <text evidence="1 2">Belongs to the GST superfamily.</text>
</comment>
<name>A0A0D2BKP9_9EURO</name>
<dbReference type="PANTHER" id="PTHR44051">
    <property type="entry name" value="GLUTATHIONE S-TRANSFERASE-RELATED"/>
    <property type="match status" value="1"/>
</dbReference>
<dbReference type="RefSeq" id="XP_013313650.1">
    <property type="nucleotide sequence ID" value="XM_013458196.1"/>
</dbReference>
<dbReference type="InterPro" id="IPR004045">
    <property type="entry name" value="Glutathione_S-Trfase_N"/>
</dbReference>
<evidence type="ECO:0000259" key="4">
    <source>
        <dbReference type="PROSITE" id="PS50404"/>
    </source>
</evidence>
<dbReference type="STRING" id="348802.A0A0D2BKP9"/>